<keyword evidence="4 9" id="KW-0812">Transmembrane</keyword>
<accession>A0A845G661</accession>
<keyword evidence="6 9" id="KW-1133">Transmembrane helix</keyword>
<dbReference type="EMBL" id="WWCW01000072">
    <property type="protein sequence ID" value="MYM89351.1"/>
    <property type="molecule type" value="Genomic_DNA"/>
</dbReference>
<dbReference type="GO" id="GO:0022857">
    <property type="term" value="F:transmembrane transporter activity"/>
    <property type="evidence" value="ECO:0007669"/>
    <property type="project" value="InterPro"/>
</dbReference>
<feature type="transmembrane region" description="Helical" evidence="9">
    <location>
        <begin position="283"/>
        <end position="305"/>
    </location>
</feature>
<keyword evidence="5" id="KW-0029">Amino-acid transport</keyword>
<keyword evidence="2" id="KW-0813">Transport</keyword>
<proteinExistence type="inferred from homology"/>
<sequence length="346" mass="36549">MNAQIMVLLGQDGITNGAIYALLALALVMVFTVTRILLIPQGEFVAFGALTMGAIQSGRPLLVAWLTVGLCVATAALDVAGLLRRHGGRRRPWWPLLKLAYAGAMAWIGFQLPLASWPQLAQAGYTLVLLVPLGPLLYRLVFQPIAAAPPLVLLIVSIALHVVLVGVGLLAFGADGAHTLPFSDDGVELGALHLNSQALWVVAVSLALIAALFLLFERSLYGKALRAAAMNRLGARLMGISPVFAGQAMFLLAAFIGVLSGLLIGPVTTIYYDSGFLISLKGFVGAIIGGLVSYPLAAGGALLVGLIEAYSAFWASAYKEVIVFVLIIPVLLWRSLTSGHIEEDEE</sequence>
<dbReference type="AlphaFoldDB" id="A0A845G661"/>
<dbReference type="GO" id="GO:0005886">
    <property type="term" value="C:plasma membrane"/>
    <property type="evidence" value="ECO:0007669"/>
    <property type="project" value="UniProtKB-SubCell"/>
</dbReference>
<gene>
    <name evidence="10" type="ORF">GTP91_19510</name>
</gene>
<keyword evidence="7 9" id="KW-0472">Membrane</keyword>
<feature type="transmembrane region" description="Helical" evidence="9">
    <location>
        <begin position="317"/>
        <end position="336"/>
    </location>
</feature>
<evidence type="ECO:0000256" key="5">
    <source>
        <dbReference type="ARBA" id="ARBA00022970"/>
    </source>
</evidence>
<evidence type="ECO:0000256" key="3">
    <source>
        <dbReference type="ARBA" id="ARBA00022475"/>
    </source>
</evidence>
<feature type="transmembrane region" description="Helical" evidence="9">
    <location>
        <begin position="120"/>
        <end position="138"/>
    </location>
</feature>
<comment type="similarity">
    <text evidence="8">Belongs to the binding-protein-dependent transport system permease family. LivHM subfamily.</text>
</comment>
<dbReference type="Pfam" id="PF02653">
    <property type="entry name" value="BPD_transp_2"/>
    <property type="match status" value="1"/>
</dbReference>
<evidence type="ECO:0000256" key="8">
    <source>
        <dbReference type="ARBA" id="ARBA00037998"/>
    </source>
</evidence>
<organism evidence="10 11">
    <name type="scientific">Duganella vulcania</name>
    <dbReference type="NCBI Taxonomy" id="2692166"/>
    <lineage>
        <taxon>Bacteria</taxon>
        <taxon>Pseudomonadati</taxon>
        <taxon>Pseudomonadota</taxon>
        <taxon>Betaproteobacteria</taxon>
        <taxon>Burkholderiales</taxon>
        <taxon>Oxalobacteraceae</taxon>
        <taxon>Telluria group</taxon>
        <taxon>Duganella</taxon>
    </lineage>
</organism>
<keyword evidence="3" id="KW-1003">Cell membrane</keyword>
<feature type="transmembrane region" description="Helical" evidence="9">
    <location>
        <begin position="194"/>
        <end position="216"/>
    </location>
</feature>
<evidence type="ECO:0000256" key="6">
    <source>
        <dbReference type="ARBA" id="ARBA00022989"/>
    </source>
</evidence>
<dbReference type="InterPro" id="IPR001851">
    <property type="entry name" value="ABC_transp_permease"/>
</dbReference>
<dbReference type="GO" id="GO:0006865">
    <property type="term" value="P:amino acid transport"/>
    <property type="evidence" value="ECO:0007669"/>
    <property type="project" value="UniProtKB-KW"/>
</dbReference>
<comment type="caution">
    <text evidence="10">The sequence shown here is derived from an EMBL/GenBank/DDBJ whole genome shotgun (WGS) entry which is preliminary data.</text>
</comment>
<dbReference type="RefSeq" id="WP_161098295.1">
    <property type="nucleotide sequence ID" value="NZ_WWCW01000072.1"/>
</dbReference>
<feature type="transmembrane region" description="Helical" evidence="9">
    <location>
        <begin position="95"/>
        <end position="114"/>
    </location>
</feature>
<dbReference type="CDD" id="cd06582">
    <property type="entry name" value="TM_PBP1_LivH_like"/>
    <property type="match status" value="1"/>
</dbReference>
<reference evidence="10 11" key="1">
    <citation type="submission" date="2020-01" db="EMBL/GenBank/DDBJ databases">
        <title>Novel species isolated from a subtropical stream in China.</title>
        <authorList>
            <person name="Lu H."/>
        </authorList>
    </citation>
    <scope>NUCLEOTIDE SEQUENCE [LARGE SCALE GENOMIC DNA]</scope>
    <source>
        <strain evidence="10 11">FT82W</strain>
    </source>
</reference>
<dbReference type="InterPro" id="IPR052157">
    <property type="entry name" value="BCAA_transport_permease"/>
</dbReference>
<dbReference type="Proteomes" id="UP000470302">
    <property type="component" value="Unassembled WGS sequence"/>
</dbReference>
<name>A0A845G661_9BURK</name>
<dbReference type="PANTHER" id="PTHR11795">
    <property type="entry name" value="BRANCHED-CHAIN AMINO ACID TRANSPORT SYSTEM PERMEASE PROTEIN LIVH"/>
    <property type="match status" value="1"/>
</dbReference>
<comment type="subcellular location">
    <subcellularLocation>
        <location evidence="1">Cell membrane</location>
        <topology evidence="1">Multi-pass membrane protein</topology>
    </subcellularLocation>
</comment>
<dbReference type="PANTHER" id="PTHR11795:SF450">
    <property type="entry name" value="ABC TRANSPORTER PERMEASE PROTEIN"/>
    <property type="match status" value="1"/>
</dbReference>
<feature type="transmembrane region" description="Helical" evidence="9">
    <location>
        <begin position="20"/>
        <end position="42"/>
    </location>
</feature>
<evidence type="ECO:0000256" key="9">
    <source>
        <dbReference type="SAM" id="Phobius"/>
    </source>
</evidence>
<evidence type="ECO:0000256" key="2">
    <source>
        <dbReference type="ARBA" id="ARBA00022448"/>
    </source>
</evidence>
<feature type="transmembrane region" description="Helical" evidence="9">
    <location>
        <begin position="237"/>
        <end position="263"/>
    </location>
</feature>
<evidence type="ECO:0000256" key="1">
    <source>
        <dbReference type="ARBA" id="ARBA00004651"/>
    </source>
</evidence>
<evidence type="ECO:0000313" key="10">
    <source>
        <dbReference type="EMBL" id="MYM89351.1"/>
    </source>
</evidence>
<feature type="transmembrane region" description="Helical" evidence="9">
    <location>
        <begin position="150"/>
        <end position="174"/>
    </location>
</feature>
<evidence type="ECO:0000256" key="4">
    <source>
        <dbReference type="ARBA" id="ARBA00022692"/>
    </source>
</evidence>
<feature type="transmembrane region" description="Helical" evidence="9">
    <location>
        <begin position="62"/>
        <end position="83"/>
    </location>
</feature>
<evidence type="ECO:0000313" key="11">
    <source>
        <dbReference type="Proteomes" id="UP000470302"/>
    </source>
</evidence>
<evidence type="ECO:0000256" key="7">
    <source>
        <dbReference type="ARBA" id="ARBA00023136"/>
    </source>
</evidence>
<protein>
    <submittedName>
        <fullName evidence="10">Branched-chain amino acid ABC transporter permease</fullName>
    </submittedName>
</protein>